<keyword evidence="9" id="KW-0464">Manganese</keyword>
<feature type="site" description="Transition state stabilizer" evidence="10">
    <location>
        <position position="136"/>
    </location>
</feature>
<dbReference type="AlphaFoldDB" id="A0AAV6ZMK0"/>
<feature type="domain" description="Endonuclease/exonuclease/phosphatase" evidence="11">
    <location>
        <begin position="5"/>
        <end position="137"/>
    </location>
</feature>
<evidence type="ECO:0000256" key="5">
    <source>
        <dbReference type="ARBA" id="ARBA00022763"/>
    </source>
</evidence>
<organism evidence="12 13">
    <name type="scientific">Engystomops pustulosus</name>
    <name type="common">Tungara frog</name>
    <name type="synonym">Physalaemus pustulosus</name>
    <dbReference type="NCBI Taxonomy" id="76066"/>
    <lineage>
        <taxon>Eukaryota</taxon>
        <taxon>Metazoa</taxon>
        <taxon>Chordata</taxon>
        <taxon>Craniata</taxon>
        <taxon>Vertebrata</taxon>
        <taxon>Euteleostomi</taxon>
        <taxon>Amphibia</taxon>
        <taxon>Batrachia</taxon>
        <taxon>Anura</taxon>
        <taxon>Neobatrachia</taxon>
        <taxon>Hyloidea</taxon>
        <taxon>Leptodactylidae</taxon>
        <taxon>Leiuperinae</taxon>
        <taxon>Engystomops</taxon>
    </lineage>
</organism>
<evidence type="ECO:0000256" key="10">
    <source>
        <dbReference type="PIRSR" id="PIRSR604808-3"/>
    </source>
</evidence>
<dbReference type="Proteomes" id="UP000824782">
    <property type="component" value="Unassembled WGS sequence"/>
</dbReference>
<keyword evidence="4 9" id="KW-0479">Metal-binding</keyword>
<keyword evidence="6" id="KW-0378">Hydrolase</keyword>
<evidence type="ECO:0000256" key="2">
    <source>
        <dbReference type="ARBA" id="ARBA00007092"/>
    </source>
</evidence>
<dbReference type="InterPro" id="IPR005135">
    <property type="entry name" value="Endo/exonuclease/phosphatase"/>
</dbReference>
<protein>
    <recommendedName>
        <fullName evidence="3">exodeoxyribonuclease III</fullName>
        <ecNumber evidence="3">3.1.11.2</ecNumber>
    </recommendedName>
</protein>
<accession>A0AAV6ZMK0</accession>
<dbReference type="Gene3D" id="3.60.10.10">
    <property type="entry name" value="Endonuclease/exonuclease/phosphatase"/>
    <property type="match status" value="1"/>
</dbReference>
<feature type="binding site" evidence="9">
    <location>
        <position position="34"/>
    </location>
    <ligand>
        <name>Mg(2+)</name>
        <dbReference type="ChEBI" id="CHEBI:18420"/>
        <label>1</label>
    </ligand>
</feature>
<evidence type="ECO:0000313" key="13">
    <source>
        <dbReference type="Proteomes" id="UP000824782"/>
    </source>
</evidence>
<gene>
    <name evidence="12" type="ORF">GDO81_026131</name>
</gene>
<dbReference type="GO" id="GO:0046872">
    <property type="term" value="F:metal ion binding"/>
    <property type="evidence" value="ECO:0007669"/>
    <property type="project" value="UniProtKB-KW"/>
</dbReference>
<keyword evidence="7 9" id="KW-0460">Magnesium</keyword>
<dbReference type="InterPro" id="IPR004808">
    <property type="entry name" value="AP_endonuc_1"/>
</dbReference>
<evidence type="ECO:0000256" key="3">
    <source>
        <dbReference type="ARBA" id="ARBA00012115"/>
    </source>
</evidence>
<comment type="caution">
    <text evidence="12">The sequence shown here is derived from an EMBL/GenBank/DDBJ whole genome shotgun (WGS) entry which is preliminary data.</text>
</comment>
<feature type="binding site" evidence="9">
    <location>
        <position position="8"/>
    </location>
    <ligand>
        <name>Mg(2+)</name>
        <dbReference type="ChEBI" id="CHEBI:18420"/>
        <label>1</label>
    </ligand>
</feature>
<dbReference type="GO" id="GO:0006284">
    <property type="term" value="P:base-excision repair"/>
    <property type="evidence" value="ECO:0007669"/>
    <property type="project" value="TreeGrafter"/>
</dbReference>
<dbReference type="GO" id="GO:0003906">
    <property type="term" value="F:DNA-(apurinic or apyrimidinic site) endonuclease activity"/>
    <property type="evidence" value="ECO:0007669"/>
    <property type="project" value="TreeGrafter"/>
</dbReference>
<proteinExistence type="inferred from homology"/>
<evidence type="ECO:0000313" key="12">
    <source>
        <dbReference type="EMBL" id="KAG8550417.1"/>
    </source>
</evidence>
<comment type="similarity">
    <text evidence="2">Belongs to the DNA repair enzymes AP/ExoA family.</text>
</comment>
<dbReference type="InterPro" id="IPR036691">
    <property type="entry name" value="Endo/exonu/phosph_ase_sf"/>
</dbReference>
<evidence type="ECO:0000256" key="9">
    <source>
        <dbReference type="PIRSR" id="PIRSR604808-2"/>
    </source>
</evidence>
<evidence type="ECO:0000256" key="4">
    <source>
        <dbReference type="ARBA" id="ARBA00022723"/>
    </source>
</evidence>
<dbReference type="PANTHER" id="PTHR22748">
    <property type="entry name" value="AP ENDONUCLEASE"/>
    <property type="match status" value="1"/>
</dbReference>
<dbReference type="GO" id="GO:0005634">
    <property type="term" value="C:nucleus"/>
    <property type="evidence" value="ECO:0007669"/>
    <property type="project" value="TreeGrafter"/>
</dbReference>
<comment type="cofactor">
    <cofactor evidence="9">
        <name>Mg(2+)</name>
        <dbReference type="ChEBI" id="CHEBI:18420"/>
    </cofactor>
    <cofactor evidence="9">
        <name>Mn(2+)</name>
        <dbReference type="ChEBI" id="CHEBI:29035"/>
    </cofactor>
    <text evidence="9">Probably binds two magnesium or manganese ions per subunit.</text>
</comment>
<evidence type="ECO:0000256" key="8">
    <source>
        <dbReference type="ARBA" id="ARBA00023204"/>
    </source>
</evidence>
<sequence>MVQLLTLNVKGLNSARKRRLALNELKRSRADVQETHYDATGNFNFAKHLYPVSYMASTENKKAGVAILFSTSCPIVPEIVTSDPMGRFIIVQGKMFGSPVLLCNIYAPNSSQVRFITKVLNKLAKPAPLVIGGDFNVIFFRKYGSAGN</sequence>
<dbReference type="EMBL" id="WNYA01000057">
    <property type="protein sequence ID" value="KAG8550417.1"/>
    <property type="molecule type" value="Genomic_DNA"/>
</dbReference>
<keyword evidence="13" id="KW-1185">Reference proteome</keyword>
<dbReference type="Pfam" id="PF03372">
    <property type="entry name" value="Exo_endo_phos"/>
    <property type="match status" value="1"/>
</dbReference>
<evidence type="ECO:0000256" key="1">
    <source>
        <dbReference type="ARBA" id="ARBA00000493"/>
    </source>
</evidence>
<dbReference type="GO" id="GO:0008311">
    <property type="term" value="F:double-stranded DNA 3'-5' DNA exonuclease activity"/>
    <property type="evidence" value="ECO:0007669"/>
    <property type="project" value="UniProtKB-EC"/>
</dbReference>
<reference evidence="12" key="1">
    <citation type="thesis" date="2020" institute="ProQuest LLC" country="789 East Eisenhower Parkway, Ann Arbor, MI, USA">
        <title>Comparative Genomics and Chromosome Evolution.</title>
        <authorList>
            <person name="Mudd A.B."/>
        </authorList>
    </citation>
    <scope>NUCLEOTIDE SEQUENCE</scope>
    <source>
        <strain evidence="12">237g6f4</strain>
        <tissue evidence="12">Blood</tissue>
    </source>
</reference>
<comment type="catalytic activity">
    <reaction evidence="1">
        <text>Exonucleolytic cleavage in the 3'- to 5'-direction to yield nucleoside 5'-phosphates.</text>
        <dbReference type="EC" id="3.1.11.2"/>
    </reaction>
</comment>
<dbReference type="SUPFAM" id="SSF56219">
    <property type="entry name" value="DNase I-like"/>
    <property type="match status" value="1"/>
</dbReference>
<dbReference type="GO" id="GO:0008081">
    <property type="term" value="F:phosphoric diester hydrolase activity"/>
    <property type="evidence" value="ECO:0007669"/>
    <property type="project" value="TreeGrafter"/>
</dbReference>
<feature type="binding site" evidence="9">
    <location>
        <position position="134"/>
    </location>
    <ligand>
        <name>Mg(2+)</name>
        <dbReference type="ChEBI" id="CHEBI:18420"/>
        <label>1</label>
    </ligand>
</feature>
<dbReference type="EC" id="3.1.11.2" evidence="3"/>
<feature type="binding site" evidence="9">
    <location>
        <position position="136"/>
    </location>
    <ligand>
        <name>Mg(2+)</name>
        <dbReference type="ChEBI" id="CHEBI:18420"/>
        <label>1</label>
    </ligand>
</feature>
<evidence type="ECO:0000256" key="7">
    <source>
        <dbReference type="ARBA" id="ARBA00022842"/>
    </source>
</evidence>
<keyword evidence="5" id="KW-0227">DNA damage</keyword>
<dbReference type="PANTHER" id="PTHR22748:SF26">
    <property type="entry name" value="ENDONUCLEASE_EXONUCLEASE_PHOSPHATASE DOMAIN-CONTAINING PROTEIN"/>
    <property type="match status" value="1"/>
</dbReference>
<keyword evidence="8" id="KW-0234">DNA repair</keyword>
<evidence type="ECO:0000259" key="11">
    <source>
        <dbReference type="Pfam" id="PF03372"/>
    </source>
</evidence>
<name>A0AAV6ZMK0_ENGPU</name>
<evidence type="ECO:0000256" key="6">
    <source>
        <dbReference type="ARBA" id="ARBA00022801"/>
    </source>
</evidence>